<evidence type="ECO:0000256" key="1">
    <source>
        <dbReference type="SAM" id="MobiDB-lite"/>
    </source>
</evidence>
<proteinExistence type="predicted"/>
<accession>A0A9W8LNJ8</accession>
<protein>
    <recommendedName>
        <fullName evidence="2">Transcription regulator Rua1 C-terminal domain-containing protein</fullName>
    </recommendedName>
</protein>
<dbReference type="AlphaFoldDB" id="A0A9W8LNJ8"/>
<name>A0A9W8LNJ8_9FUNG</name>
<dbReference type="OrthoDB" id="5595379at2759"/>
<reference evidence="3" key="1">
    <citation type="submission" date="2022-07" db="EMBL/GenBank/DDBJ databases">
        <title>Phylogenomic reconstructions and comparative analyses of Kickxellomycotina fungi.</title>
        <authorList>
            <person name="Reynolds N.K."/>
            <person name="Stajich J.E."/>
            <person name="Barry K."/>
            <person name="Grigoriev I.V."/>
            <person name="Crous P."/>
            <person name="Smith M.E."/>
        </authorList>
    </citation>
    <scope>NUCLEOTIDE SEQUENCE</scope>
    <source>
        <strain evidence="3">NRRL 1565</strain>
    </source>
</reference>
<dbReference type="EMBL" id="JANBUO010002924">
    <property type="protein sequence ID" value="KAJ2793370.1"/>
    <property type="molecule type" value="Genomic_DNA"/>
</dbReference>
<evidence type="ECO:0000313" key="3">
    <source>
        <dbReference type="EMBL" id="KAJ2793370.1"/>
    </source>
</evidence>
<dbReference type="PANTHER" id="PTHR28125">
    <property type="entry name" value="MEIOTIC EXPRESSION UP-REGULATED PROTEIN 26"/>
    <property type="match status" value="1"/>
</dbReference>
<feature type="domain" description="Transcription regulator Rua1 C-terminal" evidence="2">
    <location>
        <begin position="169"/>
        <end position="208"/>
    </location>
</feature>
<comment type="caution">
    <text evidence="3">The sequence shown here is derived from an EMBL/GenBank/DDBJ whole genome shotgun (WGS) entry which is preliminary data.</text>
</comment>
<feature type="non-terminal residue" evidence="3">
    <location>
        <position position="1"/>
    </location>
</feature>
<feature type="compositionally biased region" description="Polar residues" evidence="1">
    <location>
        <begin position="122"/>
        <end position="136"/>
    </location>
</feature>
<organism evidence="3 4">
    <name type="scientific">Coemansia guatemalensis</name>
    <dbReference type="NCBI Taxonomy" id="2761395"/>
    <lineage>
        <taxon>Eukaryota</taxon>
        <taxon>Fungi</taxon>
        <taxon>Fungi incertae sedis</taxon>
        <taxon>Zoopagomycota</taxon>
        <taxon>Kickxellomycotina</taxon>
        <taxon>Kickxellomycetes</taxon>
        <taxon>Kickxellales</taxon>
        <taxon>Kickxellaceae</taxon>
        <taxon>Coemansia</taxon>
    </lineage>
</organism>
<dbReference type="Proteomes" id="UP001140094">
    <property type="component" value="Unassembled WGS sequence"/>
</dbReference>
<feature type="region of interest" description="Disordered" evidence="1">
    <location>
        <begin position="122"/>
        <end position="147"/>
    </location>
</feature>
<evidence type="ECO:0000259" key="2">
    <source>
        <dbReference type="Pfam" id="PF14616"/>
    </source>
</evidence>
<feature type="non-terminal residue" evidence="3">
    <location>
        <position position="208"/>
    </location>
</feature>
<keyword evidence="4" id="KW-1185">Reference proteome</keyword>
<gene>
    <name evidence="3" type="ORF">H4R20_006556</name>
</gene>
<dbReference type="InterPro" id="IPR028012">
    <property type="entry name" value="Rua1_C"/>
</dbReference>
<sequence length="208" mass="22479">ASACSGNGTISPATTLLDANVEGVTQNCGLAAENGTCSSKQVPDRAGSEIRNNHFSRGTEYTRTDDIYWFSGPDNASVAKSETGFQTDMPACIDFGIDSELLLPEQFVDMYLNAFSEDASAQSVASDDNAPSTGQDTLKMASHPKQRDRADASVLDALLGCEPNLIRAPDDMYTPRWIRGIGKEKEGLCPVCFSNGTLKWRRMKCSAY</sequence>
<dbReference type="PANTHER" id="PTHR28125:SF2">
    <property type="entry name" value="MEIOTIC EXPRESSION UP-REGULATED PROTEIN 26"/>
    <property type="match status" value="1"/>
</dbReference>
<dbReference type="Pfam" id="PF14616">
    <property type="entry name" value="Rua1_C"/>
    <property type="match status" value="1"/>
</dbReference>
<evidence type="ECO:0000313" key="4">
    <source>
        <dbReference type="Proteomes" id="UP001140094"/>
    </source>
</evidence>